<name>A0A453DAP1_AEGTS</name>
<reference evidence="2" key="4">
    <citation type="submission" date="2019-03" db="UniProtKB">
        <authorList>
            <consortium name="EnsemblPlants"/>
        </authorList>
    </citation>
    <scope>IDENTIFICATION</scope>
</reference>
<feature type="compositionally biased region" description="Low complexity" evidence="1">
    <location>
        <begin position="124"/>
        <end position="134"/>
    </location>
</feature>
<dbReference type="EnsemblPlants" id="AET2Gv21166200.5">
    <property type="protein sequence ID" value="AET2Gv21166200.5"/>
    <property type="gene ID" value="AET2Gv21166200"/>
</dbReference>
<protein>
    <submittedName>
        <fullName evidence="2">Uncharacterized protein</fullName>
    </submittedName>
</protein>
<reference evidence="2" key="5">
    <citation type="journal article" date="2021" name="G3 (Bethesda)">
        <title>Aegilops tauschii genome assembly Aet v5.0 features greater sequence contiguity and improved annotation.</title>
        <authorList>
            <person name="Wang L."/>
            <person name="Zhu T."/>
            <person name="Rodriguez J.C."/>
            <person name="Deal K.R."/>
            <person name="Dubcovsky J."/>
            <person name="McGuire P.E."/>
            <person name="Lux T."/>
            <person name="Spannagl M."/>
            <person name="Mayer K.F.X."/>
            <person name="Baldrich P."/>
            <person name="Meyers B.C."/>
            <person name="Huo N."/>
            <person name="Gu Y.Q."/>
            <person name="Zhou H."/>
            <person name="Devos K.M."/>
            <person name="Bennetzen J.L."/>
            <person name="Unver T."/>
            <person name="Budak H."/>
            <person name="Gulick P.J."/>
            <person name="Galiba G."/>
            <person name="Kalapos B."/>
            <person name="Nelson D.R."/>
            <person name="Li P."/>
            <person name="You F.M."/>
            <person name="Luo M.C."/>
            <person name="Dvorak J."/>
        </authorList>
    </citation>
    <scope>NUCLEOTIDE SEQUENCE [LARGE SCALE GENOMIC DNA]</scope>
    <source>
        <strain evidence="2">cv. AL8/78</strain>
    </source>
</reference>
<evidence type="ECO:0000313" key="2">
    <source>
        <dbReference type="EnsemblPlants" id="AET2Gv21166200.5"/>
    </source>
</evidence>
<reference evidence="3" key="1">
    <citation type="journal article" date="2014" name="Science">
        <title>Ancient hybridizations among the ancestral genomes of bread wheat.</title>
        <authorList>
            <consortium name="International Wheat Genome Sequencing Consortium,"/>
            <person name="Marcussen T."/>
            <person name="Sandve S.R."/>
            <person name="Heier L."/>
            <person name="Spannagl M."/>
            <person name="Pfeifer M."/>
            <person name="Jakobsen K.S."/>
            <person name="Wulff B.B."/>
            <person name="Steuernagel B."/>
            <person name="Mayer K.F."/>
            <person name="Olsen O.A."/>
        </authorList>
    </citation>
    <scope>NUCLEOTIDE SEQUENCE [LARGE SCALE GENOMIC DNA]</scope>
    <source>
        <strain evidence="3">cv. AL8/78</strain>
    </source>
</reference>
<feature type="compositionally biased region" description="Low complexity" evidence="1">
    <location>
        <begin position="17"/>
        <end position="29"/>
    </location>
</feature>
<sequence length="156" mass="17172">RTRGGKQRAAPAEDARQQQAAPSSSSLMLHPPPCVVMNQYAHVTTLMLVTTFLCHSSNFALPLSTNMPGSMEHFDEVFFVELSRDDAERYLNPVRSNRGSNAYSQDASARGWGSTSHNQRQGRSNVSDKQSSSSNAPAEKISRWRTLVSSCPRSLS</sequence>
<reference evidence="3" key="2">
    <citation type="journal article" date="2017" name="Nat. Plants">
        <title>The Aegilops tauschii genome reveals multiple impacts of transposons.</title>
        <authorList>
            <person name="Zhao G."/>
            <person name="Zou C."/>
            <person name="Li K."/>
            <person name="Wang K."/>
            <person name="Li T."/>
            <person name="Gao L."/>
            <person name="Zhang X."/>
            <person name="Wang H."/>
            <person name="Yang Z."/>
            <person name="Liu X."/>
            <person name="Jiang W."/>
            <person name="Mao L."/>
            <person name="Kong X."/>
            <person name="Jiao Y."/>
            <person name="Jia J."/>
        </authorList>
    </citation>
    <scope>NUCLEOTIDE SEQUENCE [LARGE SCALE GENOMIC DNA]</scope>
    <source>
        <strain evidence="3">cv. AL8/78</strain>
    </source>
</reference>
<dbReference type="Proteomes" id="UP000015105">
    <property type="component" value="Chromosome 2D"/>
</dbReference>
<dbReference type="Gramene" id="AET2Gv21166200.5">
    <property type="protein sequence ID" value="AET2Gv21166200.5"/>
    <property type="gene ID" value="AET2Gv21166200"/>
</dbReference>
<evidence type="ECO:0000256" key="1">
    <source>
        <dbReference type="SAM" id="MobiDB-lite"/>
    </source>
</evidence>
<dbReference type="AlphaFoldDB" id="A0A453DAP1"/>
<feature type="region of interest" description="Disordered" evidence="1">
    <location>
        <begin position="93"/>
        <end position="141"/>
    </location>
</feature>
<feature type="region of interest" description="Disordered" evidence="1">
    <location>
        <begin position="1"/>
        <end position="29"/>
    </location>
</feature>
<feature type="compositionally biased region" description="Polar residues" evidence="1">
    <location>
        <begin position="94"/>
        <end position="123"/>
    </location>
</feature>
<proteinExistence type="predicted"/>
<accession>A0A453DAP1</accession>
<evidence type="ECO:0000313" key="3">
    <source>
        <dbReference type="Proteomes" id="UP000015105"/>
    </source>
</evidence>
<organism evidence="2 3">
    <name type="scientific">Aegilops tauschii subsp. strangulata</name>
    <name type="common">Goatgrass</name>
    <dbReference type="NCBI Taxonomy" id="200361"/>
    <lineage>
        <taxon>Eukaryota</taxon>
        <taxon>Viridiplantae</taxon>
        <taxon>Streptophyta</taxon>
        <taxon>Embryophyta</taxon>
        <taxon>Tracheophyta</taxon>
        <taxon>Spermatophyta</taxon>
        <taxon>Magnoliopsida</taxon>
        <taxon>Liliopsida</taxon>
        <taxon>Poales</taxon>
        <taxon>Poaceae</taxon>
        <taxon>BOP clade</taxon>
        <taxon>Pooideae</taxon>
        <taxon>Triticodae</taxon>
        <taxon>Triticeae</taxon>
        <taxon>Triticinae</taxon>
        <taxon>Aegilops</taxon>
    </lineage>
</organism>
<keyword evidence="3" id="KW-1185">Reference proteome</keyword>
<reference evidence="2" key="3">
    <citation type="journal article" date="2017" name="Nature">
        <title>Genome sequence of the progenitor of the wheat D genome Aegilops tauschii.</title>
        <authorList>
            <person name="Luo M.C."/>
            <person name="Gu Y.Q."/>
            <person name="Puiu D."/>
            <person name="Wang H."/>
            <person name="Twardziok S.O."/>
            <person name="Deal K.R."/>
            <person name="Huo N."/>
            <person name="Zhu T."/>
            <person name="Wang L."/>
            <person name="Wang Y."/>
            <person name="McGuire P.E."/>
            <person name="Liu S."/>
            <person name="Long H."/>
            <person name="Ramasamy R.K."/>
            <person name="Rodriguez J.C."/>
            <person name="Van S.L."/>
            <person name="Yuan L."/>
            <person name="Wang Z."/>
            <person name="Xia Z."/>
            <person name="Xiao L."/>
            <person name="Anderson O.D."/>
            <person name="Ouyang S."/>
            <person name="Liang Y."/>
            <person name="Zimin A.V."/>
            <person name="Pertea G."/>
            <person name="Qi P."/>
            <person name="Bennetzen J.L."/>
            <person name="Dai X."/>
            <person name="Dawson M.W."/>
            <person name="Muller H.G."/>
            <person name="Kugler K."/>
            <person name="Rivarola-Duarte L."/>
            <person name="Spannagl M."/>
            <person name="Mayer K.F.X."/>
            <person name="Lu F.H."/>
            <person name="Bevan M.W."/>
            <person name="Leroy P."/>
            <person name="Li P."/>
            <person name="You F.M."/>
            <person name="Sun Q."/>
            <person name="Liu Z."/>
            <person name="Lyons E."/>
            <person name="Wicker T."/>
            <person name="Salzberg S.L."/>
            <person name="Devos K.M."/>
            <person name="Dvorak J."/>
        </authorList>
    </citation>
    <scope>NUCLEOTIDE SEQUENCE [LARGE SCALE GENOMIC DNA]</scope>
    <source>
        <strain evidence="2">cv. AL8/78</strain>
    </source>
</reference>